<sequence>MELMDLLSRLEGVQGNGQRFKAKCPAHQDDKPSLSITTRDDGKILMHCHAGCEITDIVRALGIKLSDLMPPRAEDEHKGRFRERILKTYDYRDENGKLLYQAVRYVPKAFRQRRPDGRGGWIWNVEGVRRVAYRLPDVIKAVNEGAQALFIVEGEKDADRLWSLGVPATCNAAGAGKWGDGETSSLAFLPESIEVVILPDNDLAGAKHAAEVAYQLRRAGKSVRVVDLPGLPDKGDVSDWLDAGHTVEDLWRVCGLDKPEKAPEVTVVHEPKPAPDFHLTDLGNAQRLIFRHGQDLRYVPAWGKWMVWTGKRWEVDESGEVQRRAKETVRSIYEEAAREVDDQRRKALSDHARRSESEARIRAMVTLACSESGVAVTPDDLDADPMLLNVANGTLDLRTGELRPHNRNDLITKIIPTAYKPDSECPTWLKFLHRVMNGDEDLVCFLAQAVGYSLTGSTREQCMFFLYGTGANGKSTFLETLRWLFGGYAAQAESETFLVRRSDQVRSDIARLVGTRFVAANEVEDGRRLSEVLVKQLTGSDRITARFLYRDFFEFTPTFKIWMAGNHKPIIRGTDEGIWRRLRLIPFEVTIPPEERDLSLMDKLKAEAEGILAWAVDGCLTWQTFGLTVPDAVRDATASYRDEMDVLGEFIAEECRVSQSVQVLAKDLYEAWKRWCEDNGEFAGTAKRFGMKLRERGFVAEKRNGKTYYVGLTLNLT</sequence>
<evidence type="ECO:0000256" key="2">
    <source>
        <dbReference type="ARBA" id="ARBA00022801"/>
    </source>
</evidence>
<dbReference type="GO" id="GO:0006260">
    <property type="term" value="P:DNA replication"/>
    <property type="evidence" value="ECO:0007669"/>
    <property type="project" value="InterPro"/>
</dbReference>
<evidence type="ECO:0000313" key="6">
    <source>
        <dbReference type="EMBL" id="MBY6275393.1"/>
    </source>
</evidence>
<dbReference type="EMBL" id="PIUK01000023">
    <property type="protein sequence ID" value="MBY6275393.1"/>
    <property type="molecule type" value="Genomic_DNA"/>
</dbReference>
<evidence type="ECO:0000259" key="5">
    <source>
        <dbReference type="PROSITE" id="PS51206"/>
    </source>
</evidence>
<dbReference type="InterPro" id="IPR045455">
    <property type="entry name" value="NrS-1_pol-like_helicase"/>
</dbReference>
<dbReference type="AlphaFoldDB" id="A0A953LFN8"/>
<dbReference type="InterPro" id="IPR014818">
    <property type="entry name" value="Phage/plasmid_primase_P4_C"/>
</dbReference>
<dbReference type="GO" id="GO:0008270">
    <property type="term" value="F:zinc ion binding"/>
    <property type="evidence" value="ECO:0007669"/>
    <property type="project" value="InterPro"/>
</dbReference>
<reference evidence="6" key="1">
    <citation type="submission" date="2017-11" db="EMBL/GenBank/DDBJ databases">
        <title>Three new genomes from thermophilic consortium.</title>
        <authorList>
            <person name="Quaggio R."/>
            <person name="Amgarten D."/>
            <person name="Setubal J.C."/>
        </authorList>
    </citation>
    <scope>NUCLEOTIDE SEQUENCE</scope>
    <source>
        <strain evidence="6">ZCTH01-B2</strain>
    </source>
</reference>
<accession>A0A953LFN8</accession>
<dbReference type="Pfam" id="PF08706">
    <property type="entry name" value="D5_N"/>
    <property type="match status" value="1"/>
</dbReference>
<keyword evidence="4" id="KW-0067">ATP-binding</keyword>
<dbReference type="Gene3D" id="3.40.1360.10">
    <property type="match status" value="1"/>
</dbReference>
<keyword evidence="2" id="KW-0378">Hydrolase</keyword>
<dbReference type="CDD" id="cd01029">
    <property type="entry name" value="TOPRIM_primases"/>
    <property type="match status" value="1"/>
</dbReference>
<organism evidence="6 7">
    <name type="scientific">Symbiobacterium thermophilum</name>
    <dbReference type="NCBI Taxonomy" id="2734"/>
    <lineage>
        <taxon>Bacteria</taxon>
        <taxon>Bacillati</taxon>
        <taxon>Bacillota</taxon>
        <taxon>Clostridia</taxon>
        <taxon>Eubacteriales</taxon>
        <taxon>Symbiobacteriaceae</taxon>
        <taxon>Symbiobacterium</taxon>
    </lineage>
</organism>
<dbReference type="SUPFAM" id="SSF52540">
    <property type="entry name" value="P-loop containing nucleoside triphosphate hydrolases"/>
    <property type="match status" value="1"/>
</dbReference>
<keyword evidence="1" id="KW-0547">Nucleotide-binding</keyword>
<name>A0A953LFN8_SYMTR</name>
<dbReference type="Pfam" id="PF03288">
    <property type="entry name" value="Pox_D5"/>
    <property type="match status" value="1"/>
</dbReference>
<dbReference type="GO" id="GO:0003677">
    <property type="term" value="F:DNA binding"/>
    <property type="evidence" value="ECO:0007669"/>
    <property type="project" value="InterPro"/>
</dbReference>
<evidence type="ECO:0000256" key="4">
    <source>
        <dbReference type="ARBA" id="ARBA00022840"/>
    </source>
</evidence>
<dbReference type="InterPro" id="IPR014015">
    <property type="entry name" value="Helicase_SF3_DNA-vir"/>
</dbReference>
<keyword evidence="3" id="KW-0347">Helicase</keyword>
<dbReference type="SUPFAM" id="SSF56731">
    <property type="entry name" value="DNA primase core"/>
    <property type="match status" value="1"/>
</dbReference>
<evidence type="ECO:0000256" key="3">
    <source>
        <dbReference type="ARBA" id="ARBA00022806"/>
    </source>
</evidence>
<dbReference type="InterPro" id="IPR006500">
    <property type="entry name" value="Helicase_put_C_phage/plasmid"/>
</dbReference>
<dbReference type="InterPro" id="IPR004968">
    <property type="entry name" value="DNA_primase/NTPase_C"/>
</dbReference>
<dbReference type="GO" id="GO:0005524">
    <property type="term" value="F:ATP binding"/>
    <property type="evidence" value="ECO:0007669"/>
    <property type="project" value="UniProtKB-KW"/>
</dbReference>
<dbReference type="InterPro" id="IPR036977">
    <property type="entry name" value="DNA_primase_Znf_CHC2"/>
</dbReference>
<dbReference type="PANTHER" id="PTHR35372:SF2">
    <property type="entry name" value="SF3 HELICASE DOMAIN-CONTAINING PROTEIN"/>
    <property type="match status" value="1"/>
</dbReference>
<feature type="domain" description="SF3 helicase" evidence="5">
    <location>
        <begin position="441"/>
        <end position="600"/>
    </location>
</feature>
<dbReference type="Proteomes" id="UP000732377">
    <property type="component" value="Unassembled WGS sequence"/>
</dbReference>
<dbReference type="PANTHER" id="PTHR35372">
    <property type="entry name" value="ATP BINDING PROTEIN-RELATED"/>
    <property type="match status" value="1"/>
</dbReference>
<protein>
    <submittedName>
        <fullName evidence="6">DNA primase</fullName>
    </submittedName>
</protein>
<dbReference type="SMART" id="SM00885">
    <property type="entry name" value="D5_N"/>
    <property type="match status" value="1"/>
</dbReference>
<dbReference type="SUPFAM" id="SSF57783">
    <property type="entry name" value="Zinc beta-ribbon"/>
    <property type="match status" value="1"/>
</dbReference>
<dbReference type="PROSITE" id="PS51206">
    <property type="entry name" value="SF3_HELICASE_1"/>
    <property type="match status" value="1"/>
</dbReference>
<evidence type="ECO:0000256" key="1">
    <source>
        <dbReference type="ARBA" id="ARBA00022741"/>
    </source>
</evidence>
<proteinExistence type="predicted"/>
<comment type="caution">
    <text evidence="6">The sequence shown here is derived from an EMBL/GenBank/DDBJ whole genome shotgun (WGS) entry which is preliminary data.</text>
</comment>
<dbReference type="NCBIfam" id="TIGR01613">
    <property type="entry name" value="primase_Cterm"/>
    <property type="match status" value="1"/>
</dbReference>
<dbReference type="Gene3D" id="3.40.50.300">
    <property type="entry name" value="P-loop containing nucleotide triphosphate hydrolases"/>
    <property type="match status" value="1"/>
</dbReference>
<dbReference type="Pfam" id="PF19263">
    <property type="entry name" value="DUF5906"/>
    <property type="match status" value="1"/>
</dbReference>
<dbReference type="InterPro" id="IPR051620">
    <property type="entry name" value="ORF904-like_C"/>
</dbReference>
<gene>
    <name evidence="6" type="ORF">CWE10_04110</name>
</gene>
<dbReference type="Gene3D" id="3.90.580.10">
    <property type="entry name" value="Zinc finger, CHC2-type domain"/>
    <property type="match status" value="1"/>
</dbReference>
<dbReference type="GO" id="GO:0016787">
    <property type="term" value="F:hydrolase activity"/>
    <property type="evidence" value="ECO:0007669"/>
    <property type="project" value="UniProtKB-KW"/>
</dbReference>
<dbReference type="GO" id="GO:0004386">
    <property type="term" value="F:helicase activity"/>
    <property type="evidence" value="ECO:0007669"/>
    <property type="project" value="UniProtKB-KW"/>
</dbReference>
<dbReference type="InterPro" id="IPR034154">
    <property type="entry name" value="TOPRIM_DnaG/twinkle"/>
</dbReference>
<dbReference type="InterPro" id="IPR027417">
    <property type="entry name" value="P-loop_NTPase"/>
</dbReference>
<evidence type="ECO:0000313" key="7">
    <source>
        <dbReference type="Proteomes" id="UP000732377"/>
    </source>
</evidence>